<gene>
    <name evidence="1" type="ORF">CWI38_0435p0020</name>
</gene>
<name>A0A4Q9LXB4_9MICR</name>
<sequence>MRLTLLHARKNSSLTIELKTNYATILREFEVDNEDKKFVFSNEDRFAAVTRSTRGLNMKDQSAYLSGSIYYDIHDRALNKENSNCSLRISMKVRVFDDDEEIASY</sequence>
<proteinExistence type="predicted"/>
<dbReference type="VEuPathDB" id="MicrosporidiaDB:CWI38_0435p0020"/>
<evidence type="ECO:0000313" key="1">
    <source>
        <dbReference type="EMBL" id="TBU13423.1"/>
    </source>
</evidence>
<reference evidence="1 2" key="1">
    <citation type="submission" date="2017-12" db="EMBL/GenBank/DDBJ databases">
        <authorList>
            <person name="Pombert J.-F."/>
            <person name="Haag K.L."/>
            <person name="Ebert D."/>
        </authorList>
    </citation>
    <scope>NUCLEOTIDE SEQUENCE [LARGE SCALE GENOMIC DNA]</scope>
    <source>
        <strain evidence="1">IL-G-3</strain>
    </source>
</reference>
<keyword evidence="2" id="KW-1185">Reference proteome</keyword>
<dbReference type="OrthoDB" id="2194678at2759"/>
<dbReference type="Proteomes" id="UP000292282">
    <property type="component" value="Unassembled WGS sequence"/>
</dbReference>
<organism evidence="1 2">
    <name type="scientific">Hamiltosporidium tvaerminnensis</name>
    <dbReference type="NCBI Taxonomy" id="1176355"/>
    <lineage>
        <taxon>Eukaryota</taxon>
        <taxon>Fungi</taxon>
        <taxon>Fungi incertae sedis</taxon>
        <taxon>Microsporidia</taxon>
        <taxon>Dubosqiidae</taxon>
        <taxon>Hamiltosporidium</taxon>
    </lineage>
</organism>
<protein>
    <submittedName>
        <fullName evidence="1">Uncharacterized protein</fullName>
    </submittedName>
</protein>
<comment type="caution">
    <text evidence="1">The sequence shown here is derived from an EMBL/GenBank/DDBJ whole genome shotgun (WGS) entry which is preliminary data.</text>
</comment>
<dbReference type="AlphaFoldDB" id="A0A4Q9LXB4"/>
<evidence type="ECO:0000313" key="2">
    <source>
        <dbReference type="Proteomes" id="UP000292282"/>
    </source>
</evidence>
<accession>A0A4Q9LXB4</accession>
<dbReference type="EMBL" id="PITK01000435">
    <property type="protein sequence ID" value="TBU13423.1"/>
    <property type="molecule type" value="Genomic_DNA"/>
</dbReference>